<keyword evidence="1" id="KW-0472">Membrane</keyword>
<dbReference type="PANTHER" id="PTHR34219:SF4">
    <property type="entry name" value="PEPSY DOMAIN-CONTAINING PROTEIN"/>
    <property type="match status" value="1"/>
</dbReference>
<feature type="transmembrane region" description="Helical" evidence="1">
    <location>
        <begin position="148"/>
        <end position="172"/>
    </location>
</feature>
<gene>
    <name evidence="2" type="ORF">SAMEA3906487_00074</name>
</gene>
<keyword evidence="1" id="KW-0812">Transmembrane</keyword>
<protein>
    <submittedName>
        <fullName evidence="2">Membrane protein</fullName>
    </submittedName>
</protein>
<feature type="transmembrane region" description="Helical" evidence="1">
    <location>
        <begin position="444"/>
        <end position="461"/>
    </location>
</feature>
<feature type="transmembrane region" description="Helical" evidence="1">
    <location>
        <begin position="193"/>
        <end position="218"/>
    </location>
</feature>
<feature type="transmembrane region" description="Helical" evidence="1">
    <location>
        <begin position="386"/>
        <end position="404"/>
    </location>
</feature>
<dbReference type="OrthoDB" id="9776609at2"/>
<reference evidence="2" key="1">
    <citation type="submission" date="2016-04" db="EMBL/GenBank/DDBJ databases">
        <authorList>
            <consortium name="Pathogen Informatics"/>
        </authorList>
    </citation>
    <scope>NUCLEOTIDE SEQUENCE [LARGE SCALE GENOMIC DNA]</scope>
    <source>
        <strain evidence="2">H044680328</strain>
    </source>
</reference>
<dbReference type="PANTHER" id="PTHR34219">
    <property type="entry name" value="IRON-REGULATED INNER MEMBRANE PROTEIN-RELATED"/>
    <property type="match status" value="1"/>
</dbReference>
<dbReference type="EMBL" id="LT546645">
    <property type="protein sequence ID" value="SAI66058.1"/>
    <property type="molecule type" value="Genomic_DNA"/>
</dbReference>
<dbReference type="KEGG" id="btrm:SAMEA390648700074"/>
<name>A0A157S6L4_9BORD</name>
<dbReference type="eggNOG" id="COG3182">
    <property type="taxonomic scope" value="Bacteria"/>
</dbReference>
<sequence>MKPKGLRQAMAWLHTWSSLLLGWLMFVIFLTGTLSYYRQEITAWMQPELAASQPSADSAQLALRKLAELAPDAGRWTVYLPTDRGNTLRIAWPLPQAEGTAPMRRALQTLTLDAGSGAVLEPRATAGGEFLYRMHFELYGLSRDTARWIVGIATLAMFVALLSGVITHKKIFREFFTFRPGKALRSWLDGHNASAVLALPFYLMITYSGLVLLAATLLPWNEGGRRAPAPASEVRASGVSTATAAIPIADILAQAEQRWGQPPSRFTLLDPGTPRALLEVLPTRNDALSQQSGSGGVGDVKLWFDPASGSLLSEHRRDPGSVLSRIDTSLGSLHRARFAPGGLRALFFLAGALGTLMIVTGLVMWPLKRRPPGGVAPRHVQIVDRLNIGIVAGLMVAVAAYFWANRLLPAGLAGRVGGELAVFFLVWLACLLLPFLLRCARSAWVLQLALAGGLYGLIPVVDLATRADVADAARALLAFDGLCLGSGLALLATAWRVHRHRPAVRPAPRGAR</sequence>
<dbReference type="RefSeq" id="WP_063491354.1">
    <property type="nucleotide sequence ID" value="NZ_CP016340.1"/>
</dbReference>
<dbReference type="AlphaFoldDB" id="A0A157S6L4"/>
<dbReference type="Proteomes" id="UP000076825">
    <property type="component" value="Chromosome 1"/>
</dbReference>
<feature type="transmembrane region" description="Helical" evidence="1">
    <location>
        <begin position="12"/>
        <end position="37"/>
    </location>
</feature>
<organism evidence="2 3">
    <name type="scientific">Bordetella trematum</name>
    <dbReference type="NCBI Taxonomy" id="123899"/>
    <lineage>
        <taxon>Bacteria</taxon>
        <taxon>Pseudomonadati</taxon>
        <taxon>Pseudomonadota</taxon>
        <taxon>Betaproteobacteria</taxon>
        <taxon>Burkholderiales</taxon>
        <taxon>Alcaligenaceae</taxon>
        <taxon>Bordetella</taxon>
    </lineage>
</organism>
<proteinExistence type="predicted"/>
<feature type="transmembrane region" description="Helical" evidence="1">
    <location>
        <begin position="416"/>
        <end position="437"/>
    </location>
</feature>
<dbReference type="STRING" id="123899.SAMEA3906487_00074"/>
<accession>A0A157S6L4</accession>
<feature type="transmembrane region" description="Helical" evidence="1">
    <location>
        <begin position="473"/>
        <end position="495"/>
    </location>
</feature>
<keyword evidence="1" id="KW-1133">Transmembrane helix</keyword>
<evidence type="ECO:0000313" key="2">
    <source>
        <dbReference type="EMBL" id="SAI66058.1"/>
    </source>
</evidence>
<feature type="transmembrane region" description="Helical" evidence="1">
    <location>
        <begin position="345"/>
        <end position="365"/>
    </location>
</feature>
<dbReference type="InterPro" id="IPR005625">
    <property type="entry name" value="PepSY-ass_TM"/>
</dbReference>
<evidence type="ECO:0000313" key="3">
    <source>
        <dbReference type="Proteomes" id="UP000076825"/>
    </source>
</evidence>
<evidence type="ECO:0000256" key="1">
    <source>
        <dbReference type="SAM" id="Phobius"/>
    </source>
</evidence>
<dbReference type="Pfam" id="PF03929">
    <property type="entry name" value="PepSY_TM"/>
    <property type="match status" value="1"/>
</dbReference>
<keyword evidence="3" id="KW-1185">Reference proteome</keyword>
<dbReference type="PATRIC" id="fig|123899.6.peg.68"/>
<dbReference type="GeneID" id="56588502"/>